<name>A0ABY6NMZ4_9FLAO</name>
<proteinExistence type="predicted"/>
<dbReference type="RefSeq" id="WP_265162574.1">
    <property type="nucleotide sequence ID" value="NZ_CP069620.1"/>
</dbReference>
<keyword evidence="4" id="KW-1185">Reference proteome</keyword>
<dbReference type="Pfam" id="PF19081">
    <property type="entry name" value="Ig_7"/>
    <property type="match status" value="1"/>
</dbReference>
<feature type="chain" id="PRO_5045779496" evidence="1">
    <location>
        <begin position="19"/>
        <end position="619"/>
    </location>
</feature>
<dbReference type="Gene3D" id="2.60.40.2700">
    <property type="match status" value="1"/>
</dbReference>
<feature type="signal peptide" evidence="1">
    <location>
        <begin position="1"/>
        <end position="18"/>
    </location>
</feature>
<evidence type="ECO:0000256" key="1">
    <source>
        <dbReference type="SAM" id="SignalP"/>
    </source>
</evidence>
<dbReference type="InterPro" id="IPR026341">
    <property type="entry name" value="T9SS_type_B"/>
</dbReference>
<accession>A0ABY6NMZ4</accession>
<keyword evidence="1" id="KW-0732">Signal</keyword>
<organism evidence="3 4">
    <name type="scientific">Salinimicrobium tongyeongense</name>
    <dbReference type="NCBI Taxonomy" id="2809707"/>
    <lineage>
        <taxon>Bacteria</taxon>
        <taxon>Pseudomonadati</taxon>
        <taxon>Bacteroidota</taxon>
        <taxon>Flavobacteriia</taxon>
        <taxon>Flavobacteriales</taxon>
        <taxon>Flavobacteriaceae</taxon>
        <taxon>Salinimicrobium</taxon>
    </lineage>
</organism>
<dbReference type="Pfam" id="PF13585">
    <property type="entry name" value="CHU_C"/>
    <property type="match status" value="1"/>
</dbReference>
<dbReference type="EMBL" id="CP069620">
    <property type="protein sequence ID" value="UZH54257.1"/>
    <property type="molecule type" value="Genomic_DNA"/>
</dbReference>
<gene>
    <name evidence="3" type="ORF">JRG66_09635</name>
</gene>
<dbReference type="Proteomes" id="UP001163981">
    <property type="component" value="Chromosome"/>
</dbReference>
<sequence>MKVFSFLVFLLFAGNAFSQLGFCPGSKGDAIFHEDFSSGTLPAGTTSYPRVSGDPQDGYYTISGTIGQGIQDWHSSLPNTTLSNGNALIVNADDKNAGLFFRREISGLCEATTYEFSAYLMNILSPARTSCANGGIPINVKFQIWDKTDTFLLAEGDTGDIHSSNSPYWEQFALTFQSQAGQDLVILKMYNNGIGGCGNDLAIDDIIFRSCGDLTKVTSAATPGSTLEVCEPAAPVSVQLTATPDHSVYNTHAFQWQESFDESNWQDIPGQTNNVYTSPQIHTTRYYRVKVAESSVNLNSNLCSSVSEPFAVNIVKTPLAPVSGGNKKICDGEAFPSLVVSTANDELVTWYNSATGGVEVATGNTFVPAAAGTYYAEAAKTGFNCIPGPRTPVTLQVFPAPQPKHETLLLCTGSPTQLAATPGNFTYTWSTGAVGMTISVTQPGNYSVSLTNSNGCSAVSTFEVTAVNLAEISKVTSEASSVIIKTANPGEFEFSLDGVNFQQSNIFQNIPGGIYTAYVRDLEGCKTVSEEFPHLVVPQFITPNSDGFNDSFELKGVEYFSSSEIRIFDRYGKLLAAGSGATFSWNGLHNGKELPSEDYWYQIFIEGFEPVKGHFSLKR</sequence>
<evidence type="ECO:0000259" key="2">
    <source>
        <dbReference type="Pfam" id="PF19081"/>
    </source>
</evidence>
<evidence type="ECO:0000313" key="4">
    <source>
        <dbReference type="Proteomes" id="UP001163981"/>
    </source>
</evidence>
<dbReference type="InterPro" id="IPR044023">
    <property type="entry name" value="Ig_7"/>
</dbReference>
<feature type="domain" description="Ig-like" evidence="2">
    <location>
        <begin position="318"/>
        <end position="399"/>
    </location>
</feature>
<evidence type="ECO:0000313" key="3">
    <source>
        <dbReference type="EMBL" id="UZH54257.1"/>
    </source>
</evidence>
<protein>
    <submittedName>
        <fullName evidence="3">T9SS type B sorting domain-containing protein</fullName>
    </submittedName>
</protein>
<dbReference type="NCBIfam" id="TIGR04131">
    <property type="entry name" value="Bac_Flav_CTERM"/>
    <property type="match status" value="1"/>
</dbReference>
<reference evidence="3" key="1">
    <citation type="submission" date="2021-02" db="EMBL/GenBank/DDBJ databases">
        <title>Salinimicrobium sp. nov. isolated from seawater in Tongyeong, Republic of Korea.</title>
        <authorList>
            <person name="Lee S.-J."/>
        </authorList>
    </citation>
    <scope>NUCLEOTIDE SEQUENCE</scope>
    <source>
        <strain evidence="3">HN-2-9-2</strain>
    </source>
</reference>